<name>A0ABS0JCW1_9ACTN</name>
<keyword evidence="2" id="KW-1185">Reference proteome</keyword>
<organism evidence="1 2">
    <name type="scientific">Micromonospora ureilytica</name>
    <dbReference type="NCBI Taxonomy" id="709868"/>
    <lineage>
        <taxon>Bacteria</taxon>
        <taxon>Bacillati</taxon>
        <taxon>Actinomycetota</taxon>
        <taxon>Actinomycetes</taxon>
        <taxon>Micromonosporales</taxon>
        <taxon>Micromonosporaceae</taxon>
        <taxon>Micromonospora</taxon>
    </lineage>
</organism>
<gene>
    <name evidence="1" type="ORF">IW248_001153</name>
</gene>
<dbReference type="EMBL" id="JADOTX010000001">
    <property type="protein sequence ID" value="MBG6064866.1"/>
    <property type="molecule type" value="Genomic_DNA"/>
</dbReference>
<evidence type="ECO:0000313" key="1">
    <source>
        <dbReference type="EMBL" id="MBG6064866.1"/>
    </source>
</evidence>
<accession>A0ABS0JCW1</accession>
<sequence>MRIRRLLVAMLAGAVPASVWNHCHRGGQALASN</sequence>
<evidence type="ECO:0000313" key="2">
    <source>
        <dbReference type="Proteomes" id="UP000614915"/>
    </source>
</evidence>
<reference evidence="1 2" key="1">
    <citation type="submission" date="2020-11" db="EMBL/GenBank/DDBJ databases">
        <title>Sequencing the genomes of 1000 actinobacteria strains.</title>
        <authorList>
            <person name="Klenk H.-P."/>
        </authorList>
    </citation>
    <scope>NUCLEOTIDE SEQUENCE [LARGE SCALE GENOMIC DNA]</scope>
    <source>
        <strain evidence="1 2">DSM 101692</strain>
    </source>
</reference>
<comment type="caution">
    <text evidence="1">The sequence shown here is derived from an EMBL/GenBank/DDBJ whole genome shotgun (WGS) entry which is preliminary data.</text>
</comment>
<protein>
    <submittedName>
        <fullName evidence="1">Uncharacterized protein</fullName>
    </submittedName>
</protein>
<dbReference type="Proteomes" id="UP000614915">
    <property type="component" value="Unassembled WGS sequence"/>
</dbReference>
<proteinExistence type="predicted"/>